<protein>
    <submittedName>
        <fullName evidence="1">Uncharacterized protein</fullName>
    </submittedName>
</protein>
<proteinExistence type="predicted"/>
<accession>A0AAV1ZL30</accession>
<gene>
    <name evidence="1" type="ORF">LARSCL_LOCUS6401</name>
</gene>
<sequence>MTQVRRRYVPKSDYDERLPFGGKVVLAKKKKPQSWFITFLEELVLREIIQLHFSGSGKLPIKAILIQLII</sequence>
<keyword evidence="2" id="KW-1185">Reference proteome</keyword>
<dbReference type="AlphaFoldDB" id="A0AAV1ZL30"/>
<reference evidence="1 2" key="1">
    <citation type="submission" date="2024-04" db="EMBL/GenBank/DDBJ databases">
        <authorList>
            <person name="Rising A."/>
            <person name="Reimegard J."/>
            <person name="Sonavane S."/>
            <person name="Akerstrom W."/>
            <person name="Nylinder S."/>
            <person name="Hedman E."/>
            <person name="Kallberg Y."/>
        </authorList>
    </citation>
    <scope>NUCLEOTIDE SEQUENCE [LARGE SCALE GENOMIC DNA]</scope>
</reference>
<comment type="caution">
    <text evidence="1">The sequence shown here is derived from an EMBL/GenBank/DDBJ whole genome shotgun (WGS) entry which is preliminary data.</text>
</comment>
<evidence type="ECO:0000313" key="2">
    <source>
        <dbReference type="Proteomes" id="UP001497382"/>
    </source>
</evidence>
<organism evidence="1 2">
    <name type="scientific">Larinioides sclopetarius</name>
    <dbReference type="NCBI Taxonomy" id="280406"/>
    <lineage>
        <taxon>Eukaryota</taxon>
        <taxon>Metazoa</taxon>
        <taxon>Ecdysozoa</taxon>
        <taxon>Arthropoda</taxon>
        <taxon>Chelicerata</taxon>
        <taxon>Arachnida</taxon>
        <taxon>Araneae</taxon>
        <taxon>Araneomorphae</taxon>
        <taxon>Entelegynae</taxon>
        <taxon>Araneoidea</taxon>
        <taxon>Araneidae</taxon>
        <taxon>Larinioides</taxon>
    </lineage>
</organism>
<evidence type="ECO:0000313" key="1">
    <source>
        <dbReference type="EMBL" id="CAL1272471.1"/>
    </source>
</evidence>
<dbReference type="EMBL" id="CAXIEN010000061">
    <property type="protein sequence ID" value="CAL1272471.1"/>
    <property type="molecule type" value="Genomic_DNA"/>
</dbReference>
<dbReference type="Proteomes" id="UP001497382">
    <property type="component" value="Unassembled WGS sequence"/>
</dbReference>
<name>A0AAV1ZL30_9ARAC</name>